<dbReference type="EMBL" id="CP108264">
    <property type="protein sequence ID" value="WTU72717.1"/>
    <property type="molecule type" value="Genomic_DNA"/>
</dbReference>
<name>A0AAU2JJ47_9ACTN</name>
<protein>
    <submittedName>
        <fullName evidence="2">Uncharacterized protein</fullName>
    </submittedName>
</protein>
<sequence>MTPHRHLTTTTGTPAAATARATTRTDGATRTGATTRTRIAEETYP</sequence>
<feature type="compositionally biased region" description="Low complexity" evidence="1">
    <location>
        <begin position="8"/>
        <end position="37"/>
    </location>
</feature>
<organism evidence="2">
    <name type="scientific">Streptomyces sp. NBC_00049</name>
    <dbReference type="NCBI Taxonomy" id="2903617"/>
    <lineage>
        <taxon>Bacteria</taxon>
        <taxon>Bacillati</taxon>
        <taxon>Actinomycetota</taxon>
        <taxon>Actinomycetes</taxon>
        <taxon>Kitasatosporales</taxon>
        <taxon>Streptomycetaceae</taxon>
        <taxon>Streptomyces</taxon>
    </lineage>
</organism>
<feature type="region of interest" description="Disordered" evidence="1">
    <location>
        <begin position="1"/>
        <end position="45"/>
    </location>
</feature>
<evidence type="ECO:0000256" key="1">
    <source>
        <dbReference type="SAM" id="MobiDB-lite"/>
    </source>
</evidence>
<reference evidence="2" key="1">
    <citation type="submission" date="2022-10" db="EMBL/GenBank/DDBJ databases">
        <title>The complete genomes of actinobacterial strains from the NBC collection.</title>
        <authorList>
            <person name="Joergensen T.S."/>
            <person name="Alvarez Arevalo M."/>
            <person name="Sterndorff E.B."/>
            <person name="Faurdal D."/>
            <person name="Vuksanovic O."/>
            <person name="Mourched A.-S."/>
            <person name="Charusanti P."/>
            <person name="Shaw S."/>
            <person name="Blin K."/>
            <person name="Weber T."/>
        </authorList>
    </citation>
    <scope>NUCLEOTIDE SEQUENCE</scope>
    <source>
        <strain evidence="2">NBC_00049</strain>
    </source>
</reference>
<proteinExistence type="predicted"/>
<evidence type="ECO:0000313" key="2">
    <source>
        <dbReference type="EMBL" id="WTU72717.1"/>
    </source>
</evidence>
<accession>A0AAU2JJ47</accession>
<gene>
    <name evidence="2" type="ORF">OG327_04810</name>
</gene>
<dbReference type="AlphaFoldDB" id="A0AAU2JJ47"/>